<organism evidence="1 2">
    <name type="scientific">Cupriavidus malaysiensis</name>
    <dbReference type="NCBI Taxonomy" id="367825"/>
    <lineage>
        <taxon>Bacteria</taxon>
        <taxon>Pseudomonadati</taxon>
        <taxon>Pseudomonadota</taxon>
        <taxon>Betaproteobacteria</taxon>
        <taxon>Burkholderiales</taxon>
        <taxon>Burkholderiaceae</taxon>
        <taxon>Cupriavidus</taxon>
    </lineage>
</organism>
<evidence type="ECO:0000313" key="2">
    <source>
        <dbReference type="Proteomes" id="UP000177515"/>
    </source>
</evidence>
<protein>
    <submittedName>
        <fullName evidence="1">Uncharacterized protein</fullName>
    </submittedName>
</protein>
<name>A0A1D9I2V6_9BURK</name>
<gene>
    <name evidence="1" type="ORF">BKK80_11740</name>
</gene>
<keyword evidence="2" id="KW-1185">Reference proteome</keyword>
<dbReference type="EMBL" id="CP017754">
    <property type="protein sequence ID" value="AOZ06418.1"/>
    <property type="molecule type" value="Genomic_DNA"/>
</dbReference>
<dbReference type="Proteomes" id="UP000177515">
    <property type="component" value="Chromosome 1"/>
</dbReference>
<dbReference type="RefSeq" id="WP_071012933.1">
    <property type="nucleotide sequence ID" value="NZ_CP017754.1"/>
</dbReference>
<sequence>MLLLTLEETLSTRTEPNANSFVSSRARLAAYATLLPLNDALHQLKSYADVYRQKYTMTVLSFRLVSVASIGDDSDASMLLDLGVEMITRQFASRLADA</sequence>
<evidence type="ECO:0000313" key="1">
    <source>
        <dbReference type="EMBL" id="AOZ06418.1"/>
    </source>
</evidence>
<reference evidence="1 2" key="1">
    <citation type="submission" date="2016-10" db="EMBL/GenBank/DDBJ databases">
        <title>Complete genome sequences of three Cupriavidus strains isolated from various Malaysian environments.</title>
        <authorList>
            <person name="Abdullah A.A.-A."/>
            <person name="Shafie N.A.H."/>
            <person name="Lau N.S."/>
        </authorList>
    </citation>
    <scope>NUCLEOTIDE SEQUENCE [LARGE SCALE GENOMIC DNA]</scope>
    <source>
        <strain evidence="1 2">USMAA1020</strain>
    </source>
</reference>
<accession>A0A1D9I2V6</accession>
<proteinExistence type="predicted"/>